<dbReference type="EMBL" id="LAXJ01000021">
    <property type="protein sequence ID" value="KRS11184.1"/>
    <property type="molecule type" value="Genomic_DNA"/>
</dbReference>
<dbReference type="PATRIC" id="fig|1641875.4.peg.1996"/>
<protein>
    <submittedName>
        <fullName evidence="1">Uncharacterized protein</fullName>
    </submittedName>
</protein>
<dbReference type="Proteomes" id="UP000051295">
    <property type="component" value="Unassembled WGS sequence"/>
</dbReference>
<keyword evidence="2" id="KW-1185">Reference proteome</keyword>
<evidence type="ECO:0000313" key="2">
    <source>
        <dbReference type="Proteomes" id="UP000051295"/>
    </source>
</evidence>
<comment type="caution">
    <text evidence="1">The sequence shown here is derived from an EMBL/GenBank/DDBJ whole genome shotgun (WGS) entry which is preliminary data.</text>
</comment>
<organism evidence="1 2">
    <name type="scientific">Roseovarius atlanticus</name>
    <dbReference type="NCBI Taxonomy" id="1641875"/>
    <lineage>
        <taxon>Bacteria</taxon>
        <taxon>Pseudomonadati</taxon>
        <taxon>Pseudomonadota</taxon>
        <taxon>Alphaproteobacteria</taxon>
        <taxon>Rhodobacterales</taxon>
        <taxon>Roseobacteraceae</taxon>
        <taxon>Roseovarius</taxon>
    </lineage>
</organism>
<reference evidence="1 2" key="1">
    <citation type="submission" date="2015-04" db="EMBL/GenBank/DDBJ databases">
        <title>The draft genome sequence of Roseovarius sp.R12b.</title>
        <authorList>
            <person name="Li G."/>
            <person name="Lai Q."/>
            <person name="Shao Z."/>
            <person name="Yan P."/>
        </authorList>
    </citation>
    <scope>NUCLEOTIDE SEQUENCE [LARGE SCALE GENOMIC DNA]</scope>
    <source>
        <strain evidence="1 2">R12B</strain>
    </source>
</reference>
<sequence length="114" mass="12773">MLLALARCIYENWYRPEMHAEKGEILTFDNLCSGSLERVASVLQQTGFTSYIDHIGRRSVFNVGPDQFSELADAAQDAAISDNEIEETVVKLAEANYKTNLEIEKLAEMIASRS</sequence>
<accession>A0A0T5NQY0</accession>
<name>A0A0T5NQY0_9RHOB</name>
<evidence type="ECO:0000313" key="1">
    <source>
        <dbReference type="EMBL" id="KRS11184.1"/>
    </source>
</evidence>
<proteinExistence type="predicted"/>
<gene>
    <name evidence="1" type="ORF">XM53_17475</name>
</gene>
<dbReference type="AlphaFoldDB" id="A0A0T5NQY0"/>